<dbReference type="Proteomes" id="UP001447188">
    <property type="component" value="Unassembled WGS sequence"/>
</dbReference>
<dbReference type="EMBL" id="JBBBZM010000080">
    <property type="protein sequence ID" value="KAL0634988.1"/>
    <property type="molecule type" value="Genomic_DNA"/>
</dbReference>
<evidence type="ECO:0000313" key="3">
    <source>
        <dbReference type="Proteomes" id="UP001447188"/>
    </source>
</evidence>
<sequence>MAGLLLIPYNDSMRLGQGYNSFLHTPCVYDAVKIVPANRYTLEDMAEGAAAPPTPAQTVSYSSHFVDKVSEVVRSAGVSAGSVIKSDSLGSSNTASNRRKIAESDLNLVVSVKVVNPPSPPAMPCKLHHSLDMAYLTRETPKGLHPDLTKSRGTQRRLPRQKLAVANTTNAPAAAPPRSL</sequence>
<feature type="compositionally biased region" description="Basic and acidic residues" evidence="1">
    <location>
        <begin position="140"/>
        <end position="150"/>
    </location>
</feature>
<proteinExistence type="predicted"/>
<reference evidence="2 3" key="1">
    <citation type="submission" date="2024-02" db="EMBL/GenBank/DDBJ databases">
        <title>Discinaceae phylogenomics.</title>
        <authorList>
            <person name="Dirks A.C."/>
            <person name="James T.Y."/>
        </authorList>
    </citation>
    <scope>NUCLEOTIDE SEQUENCE [LARGE SCALE GENOMIC DNA]</scope>
    <source>
        <strain evidence="2 3">ACD0624</strain>
    </source>
</reference>
<organism evidence="2 3">
    <name type="scientific">Discina gigas</name>
    <dbReference type="NCBI Taxonomy" id="1032678"/>
    <lineage>
        <taxon>Eukaryota</taxon>
        <taxon>Fungi</taxon>
        <taxon>Dikarya</taxon>
        <taxon>Ascomycota</taxon>
        <taxon>Pezizomycotina</taxon>
        <taxon>Pezizomycetes</taxon>
        <taxon>Pezizales</taxon>
        <taxon>Discinaceae</taxon>
        <taxon>Discina</taxon>
    </lineage>
</organism>
<protein>
    <submittedName>
        <fullName evidence="2">Uncharacterized protein</fullName>
    </submittedName>
</protein>
<evidence type="ECO:0000313" key="2">
    <source>
        <dbReference type="EMBL" id="KAL0634988.1"/>
    </source>
</evidence>
<gene>
    <name evidence="2" type="ORF">Q9L58_006106</name>
</gene>
<accession>A0ABR3GGN7</accession>
<keyword evidence="3" id="KW-1185">Reference proteome</keyword>
<evidence type="ECO:0000256" key="1">
    <source>
        <dbReference type="SAM" id="MobiDB-lite"/>
    </source>
</evidence>
<name>A0ABR3GGN7_9PEZI</name>
<feature type="compositionally biased region" description="Low complexity" evidence="1">
    <location>
        <begin position="166"/>
        <end position="180"/>
    </location>
</feature>
<feature type="region of interest" description="Disordered" evidence="1">
    <location>
        <begin position="140"/>
        <end position="180"/>
    </location>
</feature>
<comment type="caution">
    <text evidence="2">The sequence shown here is derived from an EMBL/GenBank/DDBJ whole genome shotgun (WGS) entry which is preliminary data.</text>
</comment>